<gene>
    <name evidence="1" type="ORF">DW672_03795</name>
</gene>
<name>A0A414P820_9FIRM</name>
<sequence length="179" mass="21410">MLQITIPETELYDDKVGEFIYIKETKLKLEHSLISISKWEQHWRKPYINTVEKTREETIDYIKCMTLTQNVDPNAYRCITNAHIKQINEYINNPMTATTFSDKKKSGRREIITNEVIYYQMIELGIPVEFEKWHLNRLLTLIKVCTSYREPQKKRNKKDIMRDYKAINKANRAKFKSKG</sequence>
<comment type="caution">
    <text evidence="1">The sequence shown here is derived from an EMBL/GenBank/DDBJ whole genome shotgun (WGS) entry which is preliminary data.</text>
</comment>
<organism evidence="1 2">
    <name type="scientific">[Ruminococcus] lactaris</name>
    <dbReference type="NCBI Taxonomy" id="46228"/>
    <lineage>
        <taxon>Bacteria</taxon>
        <taxon>Bacillati</taxon>
        <taxon>Bacillota</taxon>
        <taxon>Clostridia</taxon>
        <taxon>Lachnospirales</taxon>
        <taxon>Lachnospiraceae</taxon>
        <taxon>Mediterraneibacter</taxon>
    </lineage>
</organism>
<dbReference type="RefSeq" id="WP_118212624.1">
    <property type="nucleotide sequence ID" value="NZ_JAQEAN010000008.1"/>
</dbReference>
<evidence type="ECO:0000313" key="2">
    <source>
        <dbReference type="Proteomes" id="UP000284902"/>
    </source>
</evidence>
<dbReference type="EMBL" id="QRHG01000006">
    <property type="protein sequence ID" value="RHF62374.1"/>
    <property type="molecule type" value="Genomic_DNA"/>
</dbReference>
<dbReference type="AlphaFoldDB" id="A0A414P820"/>
<evidence type="ECO:0000313" key="1">
    <source>
        <dbReference type="EMBL" id="RHF62374.1"/>
    </source>
</evidence>
<proteinExistence type="predicted"/>
<protein>
    <submittedName>
        <fullName evidence="1">Uncharacterized protein</fullName>
    </submittedName>
</protein>
<accession>A0A414P820</accession>
<reference evidence="1 2" key="1">
    <citation type="submission" date="2018-08" db="EMBL/GenBank/DDBJ databases">
        <title>A genome reference for cultivated species of the human gut microbiota.</title>
        <authorList>
            <person name="Zou Y."/>
            <person name="Xue W."/>
            <person name="Luo G."/>
        </authorList>
    </citation>
    <scope>NUCLEOTIDE SEQUENCE [LARGE SCALE GENOMIC DNA]</scope>
    <source>
        <strain evidence="1 2">AM25-1LB</strain>
    </source>
</reference>
<dbReference type="Proteomes" id="UP000284902">
    <property type="component" value="Unassembled WGS sequence"/>
</dbReference>